<gene>
    <name evidence="2" type="ORF">ACFOW6_13450</name>
</gene>
<dbReference type="InterPro" id="IPR001296">
    <property type="entry name" value="Glyco_trans_1"/>
</dbReference>
<dbReference type="Pfam" id="PF00534">
    <property type="entry name" value="Glycos_transf_1"/>
    <property type="match status" value="1"/>
</dbReference>
<feature type="domain" description="Glycosyl transferase family 1" evidence="1">
    <location>
        <begin position="465"/>
        <end position="613"/>
    </location>
</feature>
<dbReference type="EC" id="2.4.-.-" evidence="2"/>
<dbReference type="SUPFAM" id="SSF53756">
    <property type="entry name" value="UDP-Glycosyltransferase/glycogen phosphorylase"/>
    <property type="match status" value="1"/>
</dbReference>
<dbReference type="CDD" id="cd03801">
    <property type="entry name" value="GT4_PimA-like"/>
    <property type="match status" value="1"/>
</dbReference>
<accession>A0ABV8UMQ8</accession>
<comment type="caution">
    <text evidence="2">The sequence shown here is derived from an EMBL/GenBank/DDBJ whole genome shotgun (WGS) entry which is preliminary data.</text>
</comment>
<dbReference type="Proteomes" id="UP001595799">
    <property type="component" value="Unassembled WGS sequence"/>
</dbReference>
<dbReference type="Gene3D" id="3.40.50.2000">
    <property type="entry name" value="Glycogen Phosphorylase B"/>
    <property type="match status" value="1"/>
</dbReference>
<proteinExistence type="predicted"/>
<dbReference type="RefSeq" id="WP_382422900.1">
    <property type="nucleotide sequence ID" value="NZ_JBHSCW010000007.1"/>
</dbReference>
<dbReference type="PANTHER" id="PTHR12526">
    <property type="entry name" value="GLYCOSYLTRANSFERASE"/>
    <property type="match status" value="1"/>
</dbReference>
<keyword evidence="2" id="KW-0328">Glycosyltransferase</keyword>
<dbReference type="EMBL" id="JBHSCW010000007">
    <property type="protein sequence ID" value="MFC4352551.1"/>
    <property type="molecule type" value="Genomic_DNA"/>
</dbReference>
<name>A0ABV8UMQ8_9PROT</name>
<keyword evidence="3" id="KW-1185">Reference proteome</keyword>
<reference evidence="3" key="1">
    <citation type="journal article" date="2019" name="Int. J. Syst. Evol. Microbiol.">
        <title>The Global Catalogue of Microorganisms (GCM) 10K type strain sequencing project: providing services to taxonomists for standard genome sequencing and annotation.</title>
        <authorList>
            <consortium name="The Broad Institute Genomics Platform"/>
            <consortium name="The Broad Institute Genome Sequencing Center for Infectious Disease"/>
            <person name="Wu L."/>
            <person name="Ma J."/>
        </authorList>
    </citation>
    <scope>NUCLEOTIDE SEQUENCE [LARGE SCALE GENOMIC DNA]</scope>
    <source>
        <strain evidence="3">CECT 8472</strain>
    </source>
</reference>
<evidence type="ECO:0000313" key="3">
    <source>
        <dbReference type="Proteomes" id="UP001595799"/>
    </source>
</evidence>
<evidence type="ECO:0000313" key="2">
    <source>
        <dbReference type="EMBL" id="MFC4352551.1"/>
    </source>
</evidence>
<dbReference type="GO" id="GO:0016757">
    <property type="term" value="F:glycosyltransferase activity"/>
    <property type="evidence" value="ECO:0007669"/>
    <property type="project" value="UniProtKB-KW"/>
</dbReference>
<organism evidence="2 3">
    <name type="scientific">Fodinicurvata halophila</name>
    <dbReference type="NCBI Taxonomy" id="1419723"/>
    <lineage>
        <taxon>Bacteria</taxon>
        <taxon>Pseudomonadati</taxon>
        <taxon>Pseudomonadota</taxon>
        <taxon>Alphaproteobacteria</taxon>
        <taxon>Rhodospirillales</taxon>
        <taxon>Rhodovibrionaceae</taxon>
        <taxon>Fodinicurvata</taxon>
    </lineage>
</organism>
<keyword evidence="2" id="KW-0808">Transferase</keyword>
<sequence>MLRKKIKKIRKILLNKDNTKKNIKLIRDYFDSHFYLENNPDVADNGVDPLVHYCEYGWREGRDPNAEFSIHNYINSTPGYNPDQGDPLLHAIKNNNYPCVRNNNYEYIIVPNTDKYILVQSSSKQLEVIRQNIDVEFYLNRYPDVKRANTDPALHYATIGWLMGYDPSPEFSTHQYLEINSDVKHLKNINPFYHYIQYGRKEGRYSVDVATADAMQAFNESQLVSDIANAIALEPMVALPEGSRIPVSPVTSNKHLQGILNRLRSRFEGLKFTYIITIPHVRMSGAARVAGEFVHALTKARPDKRFLIVMTEASDFEHPEWFPEDSEFADISKFWYQDMPKEEKVRVLLDLVHGVEAQAVINVNSRLFWDMLGIYGRQLSQQISLGTYLFTWEETSQKTRVGYPIQWLRESVNYLDAIACDNGSLANYVAERFGFEEPKSSQGAVHILRIPMRNAGETLINKSASRTRRVLWAGRFDRQKRPDILQAIAAASPDIQFDVYGRAVLDKGLETQLEDLPNVHLKGEFSSLDEVVEGGYAVFLYTAQWDGIPTIILDAIRNGLPIIAPDVGGISEVIGPRTGWLIDDFEDIDAYIAALDHILRAPEEVTERVQAAYRHAQSMFNIDAYIRSVELLMDHIESGNKKLTNANKVFYTDKLQRHNG</sequence>
<protein>
    <submittedName>
        <fullName evidence="2">Glycosyltransferase family 4 protein</fullName>
        <ecNumber evidence="2">2.4.-.-</ecNumber>
    </submittedName>
</protein>
<evidence type="ECO:0000259" key="1">
    <source>
        <dbReference type="Pfam" id="PF00534"/>
    </source>
</evidence>